<keyword evidence="2" id="KW-1185">Reference proteome</keyword>
<dbReference type="AlphaFoldDB" id="A0A0J9X514"/>
<dbReference type="Proteomes" id="UP000242525">
    <property type="component" value="Unassembled WGS sequence"/>
</dbReference>
<reference evidence="1" key="1">
    <citation type="submission" date="2014-03" db="EMBL/GenBank/DDBJ databases">
        <authorList>
            <person name="Casaregola S."/>
        </authorList>
    </citation>
    <scope>NUCLEOTIDE SEQUENCE [LARGE SCALE GENOMIC DNA]</scope>
    <source>
        <strain evidence="1">CLIB 918</strain>
    </source>
</reference>
<gene>
    <name evidence="1" type="ORF">BN980_GECA02s01781g</name>
</gene>
<evidence type="ECO:0000313" key="2">
    <source>
        <dbReference type="Proteomes" id="UP000242525"/>
    </source>
</evidence>
<sequence length="230" mass="25530">MNSQWNVGAEARDFQSFRLPFNGRSLLLTSQKRGFRSDKGLCPNCGNYKNDDGNACTLHPLNEHVQLDSRTILGVDLRKITTVAEVSALPISSLERAEHTRDQSIALLHSVSNLVHERISTTVEGMTPDNSWFTTKVGIGANSQRSYVARSFVQKHNLGAMITHPLTRLVTKVHFHGTSITSNEVLCTRLRIEEQTMLVIAYIVDELKNGGVILGNDTVDSSKQFIKIAL</sequence>
<accession>A0A0J9X514</accession>
<organism evidence="1 2">
    <name type="scientific">Geotrichum candidum</name>
    <name type="common">Oospora lactis</name>
    <name type="synonym">Dipodascus geotrichum</name>
    <dbReference type="NCBI Taxonomy" id="1173061"/>
    <lineage>
        <taxon>Eukaryota</taxon>
        <taxon>Fungi</taxon>
        <taxon>Dikarya</taxon>
        <taxon>Ascomycota</taxon>
        <taxon>Saccharomycotina</taxon>
        <taxon>Dipodascomycetes</taxon>
        <taxon>Dipodascales</taxon>
        <taxon>Dipodascaceae</taxon>
        <taxon>Geotrichum</taxon>
    </lineage>
</organism>
<dbReference type="EMBL" id="CCBN010000002">
    <property type="protein sequence ID" value="CDO51842.1"/>
    <property type="molecule type" value="Genomic_DNA"/>
</dbReference>
<name>A0A0J9X514_GEOCN</name>
<proteinExistence type="predicted"/>
<protein>
    <submittedName>
        <fullName evidence="1">Uncharacterized protein</fullName>
    </submittedName>
</protein>
<comment type="caution">
    <text evidence="1">The sequence shown here is derived from an EMBL/GenBank/DDBJ whole genome shotgun (WGS) entry which is preliminary data.</text>
</comment>
<evidence type="ECO:0000313" key="1">
    <source>
        <dbReference type="EMBL" id="CDO51842.1"/>
    </source>
</evidence>